<dbReference type="InterPro" id="IPR057326">
    <property type="entry name" value="KR_dom"/>
</dbReference>
<dbReference type="Proteomes" id="UP000000346">
    <property type="component" value="Chromosome"/>
</dbReference>
<dbReference type="InParanoid" id="D9Q0Y2"/>
<protein>
    <submittedName>
        <fullName evidence="4">3-oxoacyl-[acyl-carrier-protein] reductase</fullName>
    </submittedName>
</protein>
<dbReference type="PRINTS" id="PR00080">
    <property type="entry name" value="SDRFAMILY"/>
</dbReference>
<dbReference type="STRING" id="666510.ASAC_0563"/>
<evidence type="ECO:0000256" key="2">
    <source>
        <dbReference type="ARBA" id="ARBA00023002"/>
    </source>
</evidence>
<dbReference type="EMBL" id="CP001742">
    <property type="protein sequence ID" value="ADL18970.1"/>
    <property type="molecule type" value="Genomic_DNA"/>
</dbReference>
<dbReference type="FunFam" id="3.40.50.720:FF:000173">
    <property type="entry name" value="3-oxoacyl-[acyl-carrier protein] reductase"/>
    <property type="match status" value="1"/>
</dbReference>
<gene>
    <name evidence="4" type="ordered locus">ASAC_0563</name>
</gene>
<dbReference type="PANTHER" id="PTHR42879">
    <property type="entry name" value="3-OXOACYL-(ACYL-CARRIER-PROTEIN) REDUCTASE"/>
    <property type="match status" value="1"/>
</dbReference>
<keyword evidence="5" id="KW-1185">Reference proteome</keyword>
<dbReference type="InterPro" id="IPR002347">
    <property type="entry name" value="SDR_fam"/>
</dbReference>
<dbReference type="RefSeq" id="WP_013266482.1">
    <property type="nucleotide sequence ID" value="NC_014374.1"/>
</dbReference>
<proteinExistence type="inferred from homology"/>
<comment type="similarity">
    <text evidence="1">Belongs to the short-chain dehydrogenases/reductases (SDR) family.</text>
</comment>
<dbReference type="GO" id="GO:0016491">
    <property type="term" value="F:oxidoreductase activity"/>
    <property type="evidence" value="ECO:0007669"/>
    <property type="project" value="UniProtKB-KW"/>
</dbReference>
<dbReference type="eggNOG" id="arCOG01259">
    <property type="taxonomic scope" value="Archaea"/>
</dbReference>
<keyword evidence="2" id="KW-0560">Oxidoreductase</keyword>
<feature type="domain" description="Ketoreductase" evidence="3">
    <location>
        <begin position="7"/>
        <end position="189"/>
    </location>
</feature>
<dbReference type="InterPro" id="IPR036291">
    <property type="entry name" value="NAD(P)-bd_dom_sf"/>
</dbReference>
<dbReference type="HOGENOM" id="CLU_010194_1_1_2"/>
<dbReference type="SMART" id="SM00822">
    <property type="entry name" value="PKS_KR"/>
    <property type="match status" value="1"/>
</dbReference>
<dbReference type="KEGG" id="asc:ASAC_0563"/>
<sequence>MVALEERYVVVTGGDRGIGRATVLRFARAGFNVVFTYRSRQDAAERTASDARAQGARSVLYYSVDVSSWESVSKFAQELSGRVPYVNVLVNNAGIIDYNDFEGLTPERWKEVLDVDLTGPFLVTKALLDLLRRASWASVVNLASIAGQTGNVLASVAYCTAKGGVIELTKRLAVELAKYGIRVNAVAPSFVETDMVADILNDPRRRREVEQMHPLGRIIKPEEVAEVIYFLADPALSLNITGQVIGINGGRYT</sequence>
<evidence type="ECO:0000259" key="3">
    <source>
        <dbReference type="SMART" id="SM00822"/>
    </source>
</evidence>
<dbReference type="GeneID" id="9498795"/>
<dbReference type="PANTHER" id="PTHR42879:SF2">
    <property type="entry name" value="3-OXOACYL-[ACYL-CARRIER-PROTEIN] REDUCTASE FABG"/>
    <property type="match status" value="1"/>
</dbReference>
<dbReference type="SUPFAM" id="SSF51735">
    <property type="entry name" value="NAD(P)-binding Rossmann-fold domains"/>
    <property type="match status" value="1"/>
</dbReference>
<accession>D9Q0Y2</accession>
<evidence type="ECO:0000313" key="4">
    <source>
        <dbReference type="EMBL" id="ADL18970.1"/>
    </source>
</evidence>
<name>D9Q0Y2_ACIS3</name>
<organism evidence="4 5">
    <name type="scientific">Acidilobus saccharovorans (strain DSM 16705 / JCM 18335 / VKM B-2471 / 345-15)</name>
    <dbReference type="NCBI Taxonomy" id="666510"/>
    <lineage>
        <taxon>Archaea</taxon>
        <taxon>Thermoproteota</taxon>
        <taxon>Thermoprotei</taxon>
        <taxon>Acidilobales</taxon>
        <taxon>Acidilobaceae</taxon>
        <taxon>Acidilobus</taxon>
    </lineage>
</organism>
<dbReference type="InterPro" id="IPR050259">
    <property type="entry name" value="SDR"/>
</dbReference>
<reference evidence="4 5" key="1">
    <citation type="journal article" date="2010" name="Appl. Environ. Microbiol.">
        <title>The genome sequence of the crenarchaeon Acidilobus saccharovorans supports a new order, Acidilobales, and suggests an important ecological role in terrestrial acidic hot springs.</title>
        <authorList>
            <person name="Mardanov A.V."/>
            <person name="Svetlitchnyi V.A."/>
            <person name="Beletsky A.V."/>
            <person name="Prokofeva M.I."/>
            <person name="Bonch-Osmolovskaya E.A."/>
            <person name="Ravin N.V."/>
            <person name="Skryabin K.G."/>
        </authorList>
    </citation>
    <scope>NUCLEOTIDE SEQUENCE [LARGE SCALE GENOMIC DNA]</scope>
    <source>
        <strain evidence="5">DSM 16705 / JCM 18335 / VKM B-2471 / 345-15</strain>
    </source>
</reference>
<dbReference type="PRINTS" id="PR00081">
    <property type="entry name" value="GDHRDH"/>
</dbReference>
<dbReference type="Gene3D" id="3.40.50.720">
    <property type="entry name" value="NAD(P)-binding Rossmann-like Domain"/>
    <property type="match status" value="1"/>
</dbReference>
<evidence type="ECO:0000313" key="5">
    <source>
        <dbReference type="Proteomes" id="UP000000346"/>
    </source>
</evidence>
<dbReference type="Pfam" id="PF13561">
    <property type="entry name" value="adh_short_C2"/>
    <property type="match status" value="1"/>
</dbReference>
<dbReference type="AlphaFoldDB" id="D9Q0Y2"/>
<evidence type="ECO:0000256" key="1">
    <source>
        <dbReference type="ARBA" id="ARBA00006484"/>
    </source>
</evidence>